<protein>
    <submittedName>
        <fullName evidence="1">Uncharacterized protein</fullName>
    </submittedName>
</protein>
<reference evidence="1 2" key="1">
    <citation type="journal article" date="2022" name="Nat. Ecol. Evol.">
        <title>A masculinizing supergene underlies an exaggerated male reproductive morph in a spider.</title>
        <authorList>
            <person name="Hendrickx F."/>
            <person name="De Corte Z."/>
            <person name="Sonet G."/>
            <person name="Van Belleghem S.M."/>
            <person name="Kostlbacher S."/>
            <person name="Vangestel C."/>
        </authorList>
    </citation>
    <scope>NUCLEOTIDE SEQUENCE [LARGE SCALE GENOMIC DNA]</scope>
    <source>
        <strain evidence="1">W744_W776</strain>
    </source>
</reference>
<gene>
    <name evidence="1" type="ORF">JTE90_013558</name>
</gene>
<evidence type="ECO:0000313" key="2">
    <source>
        <dbReference type="Proteomes" id="UP000827092"/>
    </source>
</evidence>
<keyword evidence="2" id="KW-1185">Reference proteome</keyword>
<name>A0AAV6UC24_9ARAC</name>
<sequence>MLFMTPQSKCPCMKLHKRSLPITGITDSPITLKKSTLFRSCVQLHHIFSYLFLEFTETVLQQINLKILNIKLQRILKPSELLV</sequence>
<proteinExistence type="predicted"/>
<dbReference type="AlphaFoldDB" id="A0AAV6UC24"/>
<dbReference type="Proteomes" id="UP000827092">
    <property type="component" value="Unassembled WGS sequence"/>
</dbReference>
<comment type="caution">
    <text evidence="1">The sequence shown here is derived from an EMBL/GenBank/DDBJ whole genome shotgun (WGS) entry which is preliminary data.</text>
</comment>
<dbReference type="EMBL" id="JAFNEN010000506">
    <property type="protein sequence ID" value="KAG8181596.1"/>
    <property type="molecule type" value="Genomic_DNA"/>
</dbReference>
<evidence type="ECO:0000313" key="1">
    <source>
        <dbReference type="EMBL" id="KAG8181596.1"/>
    </source>
</evidence>
<organism evidence="1 2">
    <name type="scientific">Oedothorax gibbosus</name>
    <dbReference type="NCBI Taxonomy" id="931172"/>
    <lineage>
        <taxon>Eukaryota</taxon>
        <taxon>Metazoa</taxon>
        <taxon>Ecdysozoa</taxon>
        <taxon>Arthropoda</taxon>
        <taxon>Chelicerata</taxon>
        <taxon>Arachnida</taxon>
        <taxon>Araneae</taxon>
        <taxon>Araneomorphae</taxon>
        <taxon>Entelegynae</taxon>
        <taxon>Araneoidea</taxon>
        <taxon>Linyphiidae</taxon>
        <taxon>Erigoninae</taxon>
        <taxon>Oedothorax</taxon>
    </lineage>
</organism>
<accession>A0AAV6UC24</accession>